<dbReference type="CDD" id="cd18809">
    <property type="entry name" value="SF1_C_RecD"/>
    <property type="match status" value="1"/>
</dbReference>
<dbReference type="PANTHER" id="PTHR43788:SF6">
    <property type="entry name" value="DNA HELICASE B"/>
    <property type="match status" value="1"/>
</dbReference>
<evidence type="ECO:0000256" key="4">
    <source>
        <dbReference type="ARBA" id="ARBA00022801"/>
    </source>
</evidence>
<dbReference type="InterPro" id="IPR050534">
    <property type="entry name" value="Coronavir_polyprotein_1ab"/>
</dbReference>
<dbReference type="Gene3D" id="3.40.50.300">
    <property type="entry name" value="P-loop containing nucleotide triphosphate hydrolases"/>
    <property type="match status" value="3"/>
</dbReference>
<dbReference type="EC" id="5.6.2.3" evidence="11"/>
<keyword evidence="10 11" id="KW-0413">Isomerase</keyword>
<dbReference type="InterPro" id="IPR006344">
    <property type="entry name" value="RecD"/>
</dbReference>
<keyword evidence="3 11" id="KW-0227">DNA damage</keyword>
<dbReference type="NCBIfam" id="TIGR01447">
    <property type="entry name" value="recD"/>
    <property type="match status" value="1"/>
</dbReference>
<evidence type="ECO:0000256" key="11">
    <source>
        <dbReference type="HAMAP-Rule" id="MF_01487"/>
    </source>
</evidence>
<evidence type="ECO:0000256" key="7">
    <source>
        <dbReference type="ARBA" id="ARBA00022840"/>
    </source>
</evidence>
<comment type="caution">
    <text evidence="13">The sequence shown here is derived from an EMBL/GenBank/DDBJ whole genome shotgun (WGS) entry which is preliminary data.</text>
</comment>
<dbReference type="InterPro" id="IPR041851">
    <property type="entry name" value="RecD_N_sf"/>
</dbReference>
<dbReference type="InterPro" id="IPR049550">
    <property type="entry name" value="RecD_N"/>
</dbReference>
<organism evidence="13 14">
    <name type="scientific">Aggregatibacter actinomycetemcomitans</name>
    <name type="common">Actinobacillus actinomycetemcomitans</name>
    <name type="synonym">Haemophilus actinomycetemcomitans</name>
    <dbReference type="NCBI Taxonomy" id="714"/>
    <lineage>
        <taxon>Bacteria</taxon>
        <taxon>Pseudomonadati</taxon>
        <taxon>Pseudomonadota</taxon>
        <taxon>Gammaproteobacteria</taxon>
        <taxon>Pasteurellales</taxon>
        <taxon>Pasteurellaceae</taxon>
        <taxon>Aggregatibacter</taxon>
    </lineage>
</organism>
<dbReference type="SUPFAM" id="SSF52540">
    <property type="entry name" value="P-loop containing nucleoside triphosphate hydrolases"/>
    <property type="match status" value="2"/>
</dbReference>
<accession>A0A2G1DN14</accession>
<keyword evidence="2 11" id="KW-0547">Nucleotide-binding</keyword>
<dbReference type="CDD" id="cd17933">
    <property type="entry name" value="DEXSc_RecD-like"/>
    <property type="match status" value="1"/>
</dbReference>
<dbReference type="InterPro" id="IPR027417">
    <property type="entry name" value="P-loop_NTPase"/>
</dbReference>
<dbReference type="InterPro" id="IPR027785">
    <property type="entry name" value="UvrD-like_helicase_C"/>
</dbReference>
<dbReference type="Pfam" id="PF13245">
    <property type="entry name" value="AAA_19"/>
    <property type="match status" value="1"/>
</dbReference>
<keyword evidence="8 11" id="KW-0238">DNA-binding</keyword>
<dbReference type="Pfam" id="PF13538">
    <property type="entry name" value="UvrD_C_2"/>
    <property type="match status" value="1"/>
</dbReference>
<dbReference type="Gene3D" id="1.10.10.1020">
    <property type="entry name" value="RecBCD complex, subunit RecD, N-terminal domain"/>
    <property type="match status" value="1"/>
</dbReference>
<evidence type="ECO:0000256" key="1">
    <source>
        <dbReference type="ARBA" id="ARBA00022722"/>
    </source>
</evidence>
<proteinExistence type="inferred from homology"/>
<dbReference type="PANTHER" id="PTHR43788">
    <property type="entry name" value="DNA2/NAM7 HELICASE FAMILY MEMBER"/>
    <property type="match status" value="1"/>
</dbReference>
<dbReference type="InterPro" id="IPR003593">
    <property type="entry name" value="AAA+_ATPase"/>
</dbReference>
<keyword evidence="1 11" id="KW-0540">Nuclease</keyword>
<evidence type="ECO:0000256" key="9">
    <source>
        <dbReference type="ARBA" id="ARBA00023204"/>
    </source>
</evidence>
<evidence type="ECO:0000256" key="2">
    <source>
        <dbReference type="ARBA" id="ARBA00022741"/>
    </source>
</evidence>
<keyword evidence="9 11" id="KW-0234">DNA repair</keyword>
<comment type="subunit">
    <text evidence="11">Heterotrimer of RecB, RecC and RecD. All subunits contribute to DNA-binding.</text>
</comment>
<evidence type="ECO:0000313" key="13">
    <source>
        <dbReference type="EMBL" id="PHO19851.1"/>
    </source>
</evidence>
<keyword evidence="5 11" id="KW-0347">Helicase</keyword>
<gene>
    <name evidence="11 13" type="primary">recD</name>
    <name evidence="13" type="ORF">CQR80_10050</name>
</gene>
<feature type="domain" description="AAA+ ATPase" evidence="12">
    <location>
        <begin position="188"/>
        <end position="393"/>
    </location>
</feature>
<protein>
    <recommendedName>
        <fullName evidence="11">RecBCD enzyme subunit RecD</fullName>
        <ecNumber evidence="11">5.6.2.3</ecNumber>
    </recommendedName>
    <alternativeName>
        <fullName evidence="11">DNA 5'-3' helicase subunit RecD</fullName>
    </alternativeName>
    <alternativeName>
        <fullName evidence="11">Exonuclease V subunit RecD</fullName>
        <shortName evidence="11">ExoV subunit RecD</shortName>
    </alternativeName>
    <alternativeName>
        <fullName evidence="11">Helicase/nuclease RecBCD subunit RecD</fullName>
    </alternativeName>
</protein>
<keyword evidence="14" id="KW-1185">Reference proteome</keyword>
<comment type="catalytic activity">
    <reaction evidence="11">
        <text>ATP + H2O = ADP + phosphate + H(+)</text>
        <dbReference type="Rhea" id="RHEA:13065"/>
        <dbReference type="ChEBI" id="CHEBI:15377"/>
        <dbReference type="ChEBI" id="CHEBI:15378"/>
        <dbReference type="ChEBI" id="CHEBI:30616"/>
        <dbReference type="ChEBI" id="CHEBI:43474"/>
        <dbReference type="ChEBI" id="CHEBI:456216"/>
        <dbReference type="EC" id="5.6.2.3"/>
    </reaction>
</comment>
<dbReference type="SMART" id="SM00382">
    <property type="entry name" value="AAA"/>
    <property type="match status" value="1"/>
</dbReference>
<dbReference type="EMBL" id="PCGW01000023">
    <property type="protein sequence ID" value="PHO19851.1"/>
    <property type="molecule type" value="Genomic_DNA"/>
</dbReference>
<evidence type="ECO:0000256" key="10">
    <source>
        <dbReference type="ARBA" id="ARBA00023235"/>
    </source>
</evidence>
<keyword evidence="6 11" id="KW-0269">Exonuclease</keyword>
<reference evidence="13 14" key="1">
    <citation type="submission" date="2017-10" db="EMBL/GenBank/DDBJ databases">
        <title>Draft genome sequences of Aggregatibacter actinomycetemcomitans strains 310a and 310b.</title>
        <authorList>
            <person name="May A.C."/>
            <person name="Ohta H."/>
            <person name="Maeda H."/>
            <person name="Kokeguchi S."/>
            <person name="Cugini C."/>
        </authorList>
    </citation>
    <scope>NUCLEOTIDE SEQUENCE [LARGE SCALE GENOMIC DNA]</scope>
    <source>
        <strain evidence="13 14">310b</strain>
    </source>
</reference>
<keyword evidence="7 11" id="KW-0067">ATP-binding</keyword>
<evidence type="ECO:0000256" key="6">
    <source>
        <dbReference type="ARBA" id="ARBA00022839"/>
    </source>
</evidence>
<dbReference type="Pfam" id="PF21185">
    <property type="entry name" value="RecD_N"/>
    <property type="match status" value="1"/>
</dbReference>
<feature type="binding site" evidence="11">
    <location>
        <begin position="196"/>
        <end position="203"/>
    </location>
    <ligand>
        <name>ATP</name>
        <dbReference type="ChEBI" id="CHEBI:30616"/>
    </ligand>
</feature>
<dbReference type="HAMAP" id="MF_01487">
    <property type="entry name" value="RecD"/>
    <property type="match status" value="1"/>
</dbReference>
<evidence type="ECO:0000256" key="8">
    <source>
        <dbReference type="ARBA" id="ARBA00023125"/>
    </source>
</evidence>
<sequence length="659" mass="74579">MLALLSQLKEKGIINASDYYFAEFIHRKQQPFHYASSIQNLAVLMAALCNFSYRQGNTCILLNHATEQDLFGLQDYFNERVYLTDIQQKIDYLPIERWQAALLAAQHIAFTAAPLQQIAPLVLQFDRLYFYRIWQDEFRIADYFKSAVRFQHVFSAEQMAQIAPILNRYFHEEQSIDWQKIAVAMALRQRFCLITGGPGTGKTTTATKLLLTLQELHQNSLRIKLVAPTGKAAARLTESIVDAVDRLKQTFSTEKHEREMIENLRIPMNAETLHRLLGVRFFSEETRYHADNPLPVDVLVVDEASMIDLTLMAKLLNALKPETKLILLGDKDQLASVEAGAILGELGRFVNASAPAYSPAMAQYLQATTGSSLAASDSVNPISDSICYLQVSRRFGANPEVGALAAAVNSGDAVKSWQLLQQYQQHQAKKCGVYLTDFARYLTNKEDSQQRKTCVKLIVERAAEEYRRYLQLILQEGQMNGEKVRSIFAAFNGIRFLTALRVGEFGVEQLNLAIAEKLRQKRLLQFHQEREWYIGKPIMVTQNDGNVGLYNGDIGMYLGNGRVWFEQGQNSYKTVLASRVPNHETAFVMTVHKSQGSEFPHTFLILPLENSPVLSKELVYTGITRTKDFLTVFALQSVWESAVKNPVQRQSGLGQLLEI</sequence>
<dbReference type="RefSeq" id="WP_005554331.1">
    <property type="nucleotide sequence ID" value="NZ_CP016553.1"/>
</dbReference>
<evidence type="ECO:0000256" key="3">
    <source>
        <dbReference type="ARBA" id="ARBA00022763"/>
    </source>
</evidence>
<name>A0A2G1DN14_AGGAC</name>
<comment type="miscellaneous">
    <text evidence="11">In the RecBCD complex, RecB has a slow 3'-5' helicase, an exonuclease activity and loads RecA onto ssDNA, RecD has a fast 5'-3' helicase activity, while RecC stimulates the ATPase and processivity of the RecB helicase and contributes to recognition of the Chi site.</text>
</comment>
<keyword evidence="4 11" id="KW-0378">Hydrolase</keyword>
<comment type="similarity">
    <text evidence="11">Belongs to the RecD family.</text>
</comment>
<evidence type="ECO:0000259" key="12">
    <source>
        <dbReference type="SMART" id="SM00382"/>
    </source>
</evidence>
<evidence type="ECO:0000313" key="14">
    <source>
        <dbReference type="Proteomes" id="UP000226080"/>
    </source>
</evidence>
<dbReference type="Proteomes" id="UP000226080">
    <property type="component" value="Unassembled WGS sequence"/>
</dbReference>
<evidence type="ECO:0000256" key="5">
    <source>
        <dbReference type="ARBA" id="ARBA00022806"/>
    </source>
</evidence>
<comment type="function">
    <text evidence="11">A helicase/nuclease that prepares dsDNA breaks (DSB) for recombinational DNA repair. Binds to DSBs and unwinds DNA via a highly rapid and processive ATP-dependent bidirectional helicase activity. Unwinds dsDNA until it encounters a Chi (crossover hotspot instigator) sequence from the 3' direction. Cuts ssDNA a few nucleotides 3' to the Chi site. The properties and activities of the enzyme are changed at Chi. The Chi-altered holoenzyme produces a long 3'-ssDNA overhang and facilitates RecA-binding to the ssDNA for homologous DNA recombination and repair. Holoenzyme degrades any linearized DNA that is unable to undergo homologous recombination. In the holoenzyme this subunit has ssDNA-dependent ATPase and 5'-3' helicase activity. When added to pre-assembled RecBC greatly stimulates nuclease activity and augments holoenzyme processivity. Negatively regulates the RecA-loading ability of RecBCD.</text>
</comment>